<evidence type="ECO:0000313" key="2">
    <source>
        <dbReference type="Proteomes" id="UP001139157"/>
    </source>
</evidence>
<dbReference type="EMBL" id="JAMRXG010000008">
    <property type="protein sequence ID" value="MCM6775892.1"/>
    <property type="molecule type" value="Genomic_DNA"/>
</dbReference>
<sequence>MSLSRSIVKPASHAAPAGNYSTAIRTPLSGEAALLSISGQVAKGRDGMPTALGDAGKQTEVIFDLVSEILDAAGGTIDDLVGIVIHIVDRADFQAVKRVRDSRVGDPPPTSSIVQVSGLASPEFLVEVTATAVLSTTGGEEVR</sequence>
<dbReference type="InterPro" id="IPR006175">
    <property type="entry name" value="YjgF/YER057c/UK114"/>
</dbReference>
<dbReference type="Gene3D" id="3.30.1330.40">
    <property type="entry name" value="RutC-like"/>
    <property type="match status" value="1"/>
</dbReference>
<dbReference type="SUPFAM" id="SSF55298">
    <property type="entry name" value="YjgF-like"/>
    <property type="match status" value="1"/>
</dbReference>
<name>A0A9X2E847_9NOCA</name>
<dbReference type="PANTHER" id="PTHR11803:SF44">
    <property type="entry name" value="RUTC FAMILY PROTEIN YJGH"/>
    <property type="match status" value="1"/>
</dbReference>
<dbReference type="GO" id="GO:0005829">
    <property type="term" value="C:cytosol"/>
    <property type="evidence" value="ECO:0007669"/>
    <property type="project" value="TreeGrafter"/>
</dbReference>
<dbReference type="GO" id="GO:0019239">
    <property type="term" value="F:deaminase activity"/>
    <property type="evidence" value="ECO:0007669"/>
    <property type="project" value="TreeGrafter"/>
</dbReference>
<evidence type="ECO:0000313" key="1">
    <source>
        <dbReference type="EMBL" id="MCM6775892.1"/>
    </source>
</evidence>
<dbReference type="InterPro" id="IPR035959">
    <property type="entry name" value="RutC-like_sf"/>
</dbReference>
<dbReference type="PANTHER" id="PTHR11803">
    <property type="entry name" value="2-IMINOBUTANOATE/2-IMINOPROPANOATE DEAMINASE RIDA"/>
    <property type="match status" value="1"/>
</dbReference>
<dbReference type="AlphaFoldDB" id="A0A9X2E847"/>
<dbReference type="CDD" id="cd00448">
    <property type="entry name" value="YjgF_YER057c_UK114_family"/>
    <property type="match status" value="1"/>
</dbReference>
<organism evidence="1 2">
    <name type="scientific">Nocardia pulmonis</name>
    <dbReference type="NCBI Taxonomy" id="2951408"/>
    <lineage>
        <taxon>Bacteria</taxon>
        <taxon>Bacillati</taxon>
        <taxon>Actinomycetota</taxon>
        <taxon>Actinomycetes</taxon>
        <taxon>Mycobacteriales</taxon>
        <taxon>Nocardiaceae</taxon>
        <taxon>Nocardia</taxon>
    </lineage>
</organism>
<gene>
    <name evidence="1" type="ORF">NDR86_20650</name>
</gene>
<protein>
    <submittedName>
        <fullName evidence="1">RidA family protein</fullName>
    </submittedName>
</protein>
<dbReference type="RefSeq" id="WP_251914128.1">
    <property type="nucleotide sequence ID" value="NZ_JAMRXG010000008.1"/>
</dbReference>
<dbReference type="Proteomes" id="UP001139157">
    <property type="component" value="Unassembled WGS sequence"/>
</dbReference>
<reference evidence="1" key="1">
    <citation type="submission" date="2022-06" db="EMBL/GenBank/DDBJ databases">
        <title>Novel species in genus nocardia.</title>
        <authorList>
            <person name="Li F."/>
        </authorList>
    </citation>
    <scope>NUCLEOTIDE SEQUENCE</scope>
    <source>
        <strain evidence="1">CDC141</strain>
    </source>
</reference>
<accession>A0A9X2E847</accession>
<proteinExistence type="predicted"/>
<keyword evidence="2" id="KW-1185">Reference proteome</keyword>
<comment type="caution">
    <text evidence="1">The sequence shown here is derived from an EMBL/GenBank/DDBJ whole genome shotgun (WGS) entry which is preliminary data.</text>
</comment>
<dbReference type="Pfam" id="PF01042">
    <property type="entry name" value="Ribonuc_L-PSP"/>
    <property type="match status" value="1"/>
</dbReference>